<dbReference type="Proteomes" id="UP000034119">
    <property type="component" value="Unassembled WGS sequence"/>
</dbReference>
<dbReference type="EMBL" id="LCPW01000009">
    <property type="protein sequence ID" value="KKW05763.1"/>
    <property type="molecule type" value="Genomic_DNA"/>
</dbReference>
<reference evidence="1 2" key="1">
    <citation type="journal article" date="2015" name="Nature">
        <title>rRNA introns, odd ribosomes, and small enigmatic genomes across a large radiation of phyla.</title>
        <authorList>
            <person name="Brown C.T."/>
            <person name="Hug L.A."/>
            <person name="Thomas B.C."/>
            <person name="Sharon I."/>
            <person name="Castelle C.J."/>
            <person name="Singh A."/>
            <person name="Wilkins M.J."/>
            <person name="Williams K.H."/>
            <person name="Banfield J.F."/>
        </authorList>
    </citation>
    <scope>NUCLEOTIDE SEQUENCE [LARGE SCALE GENOMIC DNA]</scope>
</reference>
<comment type="caution">
    <text evidence="1">The sequence shown here is derived from an EMBL/GenBank/DDBJ whole genome shotgun (WGS) entry which is preliminary data.</text>
</comment>
<dbReference type="AlphaFoldDB" id="A0A0G1VGT0"/>
<accession>A0A0G1VGT0</accession>
<protein>
    <submittedName>
        <fullName evidence="1">Uncharacterized protein</fullName>
    </submittedName>
</protein>
<evidence type="ECO:0000313" key="2">
    <source>
        <dbReference type="Proteomes" id="UP000034119"/>
    </source>
</evidence>
<name>A0A0G1VGT0_9BACT</name>
<dbReference type="STRING" id="1618342.UY40_C0009G0016"/>
<proteinExistence type="predicted"/>
<evidence type="ECO:0000313" key="1">
    <source>
        <dbReference type="EMBL" id="KKW05763.1"/>
    </source>
</evidence>
<organism evidence="1 2">
    <name type="scientific">candidate division CPR1 bacterium GW2011_GWC1_49_13</name>
    <dbReference type="NCBI Taxonomy" id="1618342"/>
    <lineage>
        <taxon>Bacteria</taxon>
        <taxon>candidate division CPR1</taxon>
    </lineage>
</organism>
<gene>
    <name evidence="1" type="ORF">UY40_C0009G0016</name>
</gene>
<sequence>MVGEGGIEPPASRTPCERSTGDLLPETFLLYLAFSVPVARILVSFHNSTKKGVEHGKEDYPVGKANHFL</sequence>